<sequence length="80" mass="8812">MMIGVPVGGEVSEDPKPRKFRIPQMVKVEILGTHPESPKEIVENAPLPVVLVGESIYLAHPPPVNRIQQGVHKFLRVVGE</sequence>
<reference evidence="1 2" key="1">
    <citation type="submission" date="2024-08" db="EMBL/GenBank/DDBJ databases">
        <authorList>
            <person name="Cucini C."/>
            <person name="Frati F."/>
        </authorList>
    </citation>
    <scope>NUCLEOTIDE SEQUENCE [LARGE SCALE GENOMIC DNA]</scope>
</reference>
<keyword evidence="2" id="KW-1185">Reference proteome</keyword>
<evidence type="ECO:0000313" key="1">
    <source>
        <dbReference type="EMBL" id="CAL8120659.1"/>
    </source>
</evidence>
<organism evidence="1 2">
    <name type="scientific">Orchesella dallaii</name>
    <dbReference type="NCBI Taxonomy" id="48710"/>
    <lineage>
        <taxon>Eukaryota</taxon>
        <taxon>Metazoa</taxon>
        <taxon>Ecdysozoa</taxon>
        <taxon>Arthropoda</taxon>
        <taxon>Hexapoda</taxon>
        <taxon>Collembola</taxon>
        <taxon>Entomobryomorpha</taxon>
        <taxon>Entomobryoidea</taxon>
        <taxon>Orchesellidae</taxon>
        <taxon>Orchesellinae</taxon>
        <taxon>Orchesella</taxon>
    </lineage>
</organism>
<proteinExistence type="predicted"/>
<name>A0ABP1R6C6_9HEXA</name>
<dbReference type="Proteomes" id="UP001642540">
    <property type="component" value="Unassembled WGS sequence"/>
</dbReference>
<protein>
    <submittedName>
        <fullName evidence="1">Uncharacterized protein</fullName>
    </submittedName>
</protein>
<gene>
    <name evidence="1" type="ORF">ODALV1_LOCUS19045</name>
</gene>
<dbReference type="EMBL" id="CAXLJM020000064">
    <property type="protein sequence ID" value="CAL8120659.1"/>
    <property type="molecule type" value="Genomic_DNA"/>
</dbReference>
<evidence type="ECO:0000313" key="2">
    <source>
        <dbReference type="Proteomes" id="UP001642540"/>
    </source>
</evidence>
<accession>A0ABP1R6C6</accession>
<comment type="caution">
    <text evidence="1">The sequence shown here is derived from an EMBL/GenBank/DDBJ whole genome shotgun (WGS) entry which is preliminary data.</text>
</comment>